<evidence type="ECO:0000313" key="5">
    <source>
        <dbReference type="Proteomes" id="UP000669239"/>
    </source>
</evidence>
<dbReference type="GeneID" id="97204156"/>
<keyword evidence="5" id="KW-1185">Reference proteome</keyword>
<feature type="region of interest" description="Disordered" evidence="1">
    <location>
        <begin position="24"/>
        <end position="45"/>
    </location>
</feature>
<protein>
    <submittedName>
        <fullName evidence="3">Sugar ABC transporter substrate-binding protein</fullName>
    </submittedName>
</protein>
<dbReference type="Pfam" id="PF01547">
    <property type="entry name" value="SBP_bac_1"/>
    <property type="match status" value="1"/>
</dbReference>
<name>A0AAX1SR91_9FIRM</name>
<reference evidence="4 5" key="1">
    <citation type="journal article" date="2020" name="Cell Host Microbe">
        <title>Functional and Genomic Variation between Human-Derived Isolates of Lachnospiraceae Reveals Inter- and Intra-Species Diversity.</title>
        <authorList>
            <person name="Sorbara M.T."/>
            <person name="Littmann E.R."/>
            <person name="Fontana E."/>
            <person name="Moody T.U."/>
            <person name="Kohout C.E."/>
            <person name="Gjonbalaj M."/>
            <person name="Eaton V."/>
            <person name="Seok R."/>
            <person name="Leiner I.M."/>
            <person name="Pamer E.G."/>
        </authorList>
    </citation>
    <scope>NUCLEOTIDE SEQUENCE [LARGE SCALE GENOMIC DNA]</scope>
    <source>
        <strain evidence="4 5">MSK.1.17</strain>
    </source>
</reference>
<dbReference type="Gene3D" id="3.40.190.10">
    <property type="entry name" value="Periplasmic binding protein-like II"/>
    <property type="match status" value="2"/>
</dbReference>
<comment type="caution">
    <text evidence="3">The sequence shown here is derived from an EMBL/GenBank/DDBJ whole genome shotgun (WGS) entry which is preliminary data.</text>
</comment>
<dbReference type="PANTHER" id="PTHR43649">
    <property type="entry name" value="ARABINOSE-BINDING PROTEIN-RELATED"/>
    <property type="match status" value="1"/>
</dbReference>
<dbReference type="Proteomes" id="UP000669239">
    <property type="component" value="Unassembled WGS sequence"/>
</dbReference>
<organism evidence="3 6">
    <name type="scientific">Enterocloster aldenensis</name>
    <dbReference type="NCBI Taxonomy" id="358742"/>
    <lineage>
        <taxon>Bacteria</taxon>
        <taxon>Bacillati</taxon>
        <taxon>Bacillota</taxon>
        <taxon>Clostridia</taxon>
        <taxon>Lachnospirales</taxon>
        <taxon>Lachnospiraceae</taxon>
        <taxon>Enterocloster</taxon>
    </lineage>
</organism>
<feature type="chain" id="PRO_5043298069" evidence="2">
    <location>
        <begin position="21"/>
        <end position="461"/>
    </location>
</feature>
<dbReference type="PANTHER" id="PTHR43649:SF12">
    <property type="entry name" value="DIACETYLCHITOBIOSE BINDING PROTEIN DASA"/>
    <property type="match status" value="1"/>
</dbReference>
<reference evidence="4" key="2">
    <citation type="submission" date="2020-02" db="EMBL/GenBank/DDBJ databases">
        <authorList>
            <person name="Littmann E."/>
            <person name="Sorbara M."/>
        </authorList>
    </citation>
    <scope>NUCLEOTIDE SEQUENCE</scope>
    <source>
        <strain evidence="4">MSK.1.17</strain>
    </source>
</reference>
<evidence type="ECO:0000256" key="2">
    <source>
        <dbReference type="SAM" id="SignalP"/>
    </source>
</evidence>
<feature type="signal peptide" evidence="2">
    <location>
        <begin position="1"/>
        <end position="20"/>
    </location>
</feature>
<evidence type="ECO:0000313" key="6">
    <source>
        <dbReference type="Proteomes" id="UP001299608"/>
    </source>
</evidence>
<dbReference type="AlphaFoldDB" id="A0AAX1SR91"/>
<evidence type="ECO:0000313" key="4">
    <source>
        <dbReference type="EMBL" id="NSJ48424.1"/>
    </source>
</evidence>
<sequence length="461" mass="50210">MKKRYVSLILAAALSAAALAGCGGSGTEAPGSKETTGKEAAGQASAQDTVADGELSGEITFWHSFTQGPRLETIQKAADKFMAENPDVKINIETFSWNDFYTKWTTGLASGNVPDMSTALPAQVAEMINVDALAPINDLIDDIGRDKFAETAIAEGTMDGNNYSVPLYRHAHVMWIRKDLLEQNGLEVPETWDELYEAAKTLTKDGVYGLSFPCGTNDFQATFFLDFYVRSGGGSLLTDDLKADLTSDLAIDGINYWVKVYNDCSPKDSINFDVLDQATLYYQGKTAFDFNSGFQISGVAANSPDLLQYVDCYPVPKIHADDGTEGIMTTNTPMVVWKASKHPEICKAFMKTLYEEDTYVEFLHATPVGMLPAIKGIADTDAYKDDETIKQFAHAEEVLTAAADIGTAFGYEHGPNVQAGIMQNNHVIEEMFQDIITNGTDVRTAAKAAQDKLNALFETAE</sequence>
<dbReference type="EMBL" id="JAKNGE010000001">
    <property type="protein sequence ID" value="MCG4743921.1"/>
    <property type="molecule type" value="Genomic_DNA"/>
</dbReference>
<dbReference type="PROSITE" id="PS51257">
    <property type="entry name" value="PROKAR_LIPOPROTEIN"/>
    <property type="match status" value="1"/>
</dbReference>
<dbReference type="SUPFAM" id="SSF53850">
    <property type="entry name" value="Periplasmic binding protein-like II"/>
    <property type="match status" value="1"/>
</dbReference>
<evidence type="ECO:0000256" key="1">
    <source>
        <dbReference type="SAM" id="MobiDB-lite"/>
    </source>
</evidence>
<dbReference type="RefSeq" id="WP_117556786.1">
    <property type="nucleotide sequence ID" value="NZ_BAABZL010000001.1"/>
</dbReference>
<dbReference type="Proteomes" id="UP001299608">
    <property type="component" value="Unassembled WGS sequence"/>
</dbReference>
<dbReference type="InterPro" id="IPR050490">
    <property type="entry name" value="Bact_solute-bd_prot1"/>
</dbReference>
<proteinExistence type="predicted"/>
<accession>A0AAX1SR91</accession>
<gene>
    <name evidence="4" type="ORF">G5B36_06890</name>
    <name evidence="3" type="ORF">L0N08_00680</name>
</gene>
<dbReference type="EMBL" id="JAAITT010000007">
    <property type="protein sequence ID" value="NSJ48424.1"/>
    <property type="molecule type" value="Genomic_DNA"/>
</dbReference>
<reference evidence="3" key="3">
    <citation type="submission" date="2022-01" db="EMBL/GenBank/DDBJ databases">
        <title>Collection of gut derived symbiotic bacterial strains cultured from healthy donors.</title>
        <authorList>
            <person name="Lin H."/>
            <person name="Kohout C."/>
            <person name="Waligurski E."/>
            <person name="Pamer E.G."/>
        </authorList>
    </citation>
    <scope>NUCLEOTIDE SEQUENCE</scope>
    <source>
        <strain evidence="3">DFI.6.55</strain>
    </source>
</reference>
<keyword evidence="2" id="KW-0732">Signal</keyword>
<dbReference type="InterPro" id="IPR006059">
    <property type="entry name" value="SBP"/>
</dbReference>
<dbReference type="CDD" id="cd13585">
    <property type="entry name" value="PBP2_TMBP_like"/>
    <property type="match status" value="1"/>
</dbReference>
<evidence type="ECO:0000313" key="3">
    <source>
        <dbReference type="EMBL" id="MCG4743921.1"/>
    </source>
</evidence>